<proteinExistence type="predicted"/>
<dbReference type="Proteomes" id="UP001501598">
    <property type="component" value="Unassembled WGS sequence"/>
</dbReference>
<evidence type="ECO:0000256" key="1">
    <source>
        <dbReference type="SAM" id="Phobius"/>
    </source>
</evidence>
<feature type="transmembrane region" description="Helical" evidence="1">
    <location>
        <begin position="99"/>
        <end position="117"/>
    </location>
</feature>
<feature type="transmembrane region" description="Helical" evidence="1">
    <location>
        <begin position="68"/>
        <end position="87"/>
    </location>
</feature>
<keyword evidence="1" id="KW-0812">Transmembrane</keyword>
<evidence type="ECO:0008006" key="4">
    <source>
        <dbReference type="Google" id="ProtNLM"/>
    </source>
</evidence>
<protein>
    <recommendedName>
        <fullName evidence="4">Flagellar biosynthetic protein FliP</fullName>
    </recommendedName>
</protein>
<keyword evidence="3" id="KW-1185">Reference proteome</keyword>
<reference evidence="3" key="1">
    <citation type="journal article" date="2019" name="Int. J. Syst. Evol. Microbiol.">
        <title>The Global Catalogue of Microorganisms (GCM) 10K type strain sequencing project: providing services to taxonomists for standard genome sequencing and annotation.</title>
        <authorList>
            <consortium name="The Broad Institute Genomics Platform"/>
            <consortium name="The Broad Institute Genome Sequencing Center for Infectious Disease"/>
            <person name="Wu L."/>
            <person name="Ma J."/>
        </authorList>
    </citation>
    <scope>NUCLEOTIDE SEQUENCE [LARGE SCALE GENOMIC DNA]</scope>
    <source>
        <strain evidence="3">JCM 17906</strain>
    </source>
</reference>
<keyword evidence="1" id="KW-0472">Membrane</keyword>
<evidence type="ECO:0000313" key="2">
    <source>
        <dbReference type="EMBL" id="GAA4539748.1"/>
    </source>
</evidence>
<accession>A0ABP8RJK9</accession>
<sequence>MTGDRDHRHGSLAAALAILGASPPPTEEVLMTTTRFVGHYLEMCAAMVVGMLLFAPLWPAAWSGRPDAAAAIMAVDMAVAMGLWMRIRRHSRAATTEMCLVMLLPFALLLPAFWLGLLSGTALMIAGHVVMFPLMLLVMLRRRTEYAHGVAR</sequence>
<keyword evidence="1" id="KW-1133">Transmembrane helix</keyword>
<gene>
    <name evidence="2" type="ORF">GCM10023175_11570</name>
</gene>
<feature type="transmembrane region" description="Helical" evidence="1">
    <location>
        <begin position="40"/>
        <end position="62"/>
    </location>
</feature>
<evidence type="ECO:0000313" key="3">
    <source>
        <dbReference type="Proteomes" id="UP001501598"/>
    </source>
</evidence>
<comment type="caution">
    <text evidence="2">The sequence shown here is derived from an EMBL/GenBank/DDBJ whole genome shotgun (WGS) entry which is preliminary data.</text>
</comment>
<feature type="transmembrane region" description="Helical" evidence="1">
    <location>
        <begin position="123"/>
        <end position="140"/>
    </location>
</feature>
<organism evidence="2 3">
    <name type="scientific">Pseudonocardia xishanensis</name>
    <dbReference type="NCBI Taxonomy" id="630995"/>
    <lineage>
        <taxon>Bacteria</taxon>
        <taxon>Bacillati</taxon>
        <taxon>Actinomycetota</taxon>
        <taxon>Actinomycetes</taxon>
        <taxon>Pseudonocardiales</taxon>
        <taxon>Pseudonocardiaceae</taxon>
        <taxon>Pseudonocardia</taxon>
    </lineage>
</organism>
<dbReference type="EMBL" id="BAABGT010000016">
    <property type="protein sequence ID" value="GAA4539748.1"/>
    <property type="molecule type" value="Genomic_DNA"/>
</dbReference>
<name>A0ABP8RJK9_9PSEU</name>